<feature type="compositionally biased region" description="Basic residues" evidence="2">
    <location>
        <begin position="376"/>
        <end position="387"/>
    </location>
</feature>
<feature type="compositionally biased region" description="Acidic residues" evidence="2">
    <location>
        <begin position="1"/>
        <end position="10"/>
    </location>
</feature>
<dbReference type="PROSITE" id="PS50013">
    <property type="entry name" value="CHROMO_2"/>
    <property type="match status" value="1"/>
</dbReference>
<comment type="subunit">
    <text evidence="1">Component of the NuA4 histone acetyltransferase complex.</text>
</comment>
<dbReference type="GO" id="GO:0006338">
    <property type="term" value="P:chromatin remodeling"/>
    <property type="evidence" value="ECO:0007669"/>
    <property type="project" value="UniProtKB-ARBA"/>
</dbReference>
<feature type="region of interest" description="Disordered" evidence="2">
    <location>
        <begin position="141"/>
        <end position="210"/>
    </location>
</feature>
<evidence type="ECO:0000313" key="5">
    <source>
        <dbReference type="Proteomes" id="UP000717696"/>
    </source>
</evidence>
<dbReference type="OrthoDB" id="436852at2759"/>
<feature type="compositionally biased region" description="Basic and acidic residues" evidence="2">
    <location>
        <begin position="352"/>
        <end position="369"/>
    </location>
</feature>
<dbReference type="Gene3D" id="2.40.50.40">
    <property type="match status" value="1"/>
</dbReference>
<proteinExistence type="predicted"/>
<dbReference type="SUPFAM" id="SSF54160">
    <property type="entry name" value="Chromo domain-like"/>
    <property type="match status" value="1"/>
</dbReference>
<dbReference type="Proteomes" id="UP000717696">
    <property type="component" value="Unassembled WGS sequence"/>
</dbReference>
<dbReference type="AlphaFoldDB" id="A0A9P9IAC8"/>
<keyword evidence="5" id="KW-1185">Reference proteome</keyword>
<feature type="domain" description="Chromo" evidence="3">
    <location>
        <begin position="28"/>
        <end position="66"/>
    </location>
</feature>
<comment type="caution">
    <text evidence="4">The sequence shown here is derived from an EMBL/GenBank/DDBJ whole genome shotgun (WGS) entry which is preliminary data.</text>
</comment>
<evidence type="ECO:0000256" key="1">
    <source>
        <dbReference type="ARBA" id="ARBA00011353"/>
    </source>
</evidence>
<organism evidence="4 5">
    <name type="scientific">Dactylonectria estremocensis</name>
    <dbReference type="NCBI Taxonomy" id="1079267"/>
    <lineage>
        <taxon>Eukaryota</taxon>
        <taxon>Fungi</taxon>
        <taxon>Dikarya</taxon>
        <taxon>Ascomycota</taxon>
        <taxon>Pezizomycotina</taxon>
        <taxon>Sordariomycetes</taxon>
        <taxon>Hypocreomycetidae</taxon>
        <taxon>Hypocreales</taxon>
        <taxon>Nectriaceae</taxon>
        <taxon>Dactylonectria</taxon>
    </lineage>
</organism>
<sequence>MFVDVDEEHETDSITSTIEEEPDSDQEWLVNDILAEGKDATGTTKYLIDWQGYPLYDASWEPNENLGDTMLADWEESKKKEGHQRKSNNSINAWYKAVIARLHGKIARHDERNRRREELGLDVSIYEKSLEDCLEDLKKHPKAQVMEDEKTTASRSNKNQPRIQREPSGNVTQRQYGAYEDQVLKTIRPKPPTRGFSDPDVAKTRSGAAAGVHRVVHKPMTKTSLMSKLGSRKCTGPPKEQNSGTTSLPSVARGASSGNSSNVFVGGTTRKKKGTLLDAATDPNKAPQFLKSRLINKIQKGLRDKEGTVTPAKQPLSVFNLNPAERQRVDQKVRFGRDSIASSTQEDMQTEDPPHQPNSDEHTMRESEKGPSTVEKKKKKKKKKKSVRWGDSPEVPPQTNPGSESSLFIESLTASPEIEQQTVQPKEENGEQSTTILNLLPTASMMTASPPPVEGDFCPSIQTITRRAKFGPSATASIPLTFEGPSGENMHPWLSMLAGPEPLTFTHTCIAQDFWSQAASKPLFRGIVTSCDNLASLTSTSERLKLGSFGATGFLEASSLAPIPLSLDHGNEDFPPGMPLALFRRIFGIEYARALPERLQNTTRHSFFLAFPRSATVDAMFLARWLRICNSDCQIYSSHFPGHWQYFMNIEAGVVIIDEDAAHSIRKFPHINHLLSTNPERFTFWVFTKSLRTLTLLPHESNSFAEIGAIRLQSALEFGTAILVPPSFLVSQPRQALVLFRWLWQSNVKASIDRYRRARVVVCARIDEWLFELAVESSKRTPSQPSTRGQIHIPGAAQHSQAIEAMFQTWKFVKKLIDEPIDPSPLIFAPEFIDGNDEQSLVNWFGWWSSMNMGQFRRFIVLGTETESARLSRRIKRPRFLPSTTNSPDEMHLHHDREEHLKHLTSLHGKIAQPIVLDQSRMSLDNQSRVLVNAIDAVIRNAHRRCPLEIFKFPVSYWDGDMAYHFGDYKSLFATYSKCSNWHHPFDALSHPVRNTMTALFYTIEGPWDVNLYPGGKMPTRRSWLVMHRPVNVSRRPWRASELLIWDPTPNEKFSLGDVYEDDLIEAQREMIRFFHQQNSAKNPDQPLKRVWIAGFDSSSIDSNADLLLEETLFTLQKFVDDPRIWLPALDTDLPVRGWKLVKSGSAPTTLNPQSPPVDAMDIDEPEAAGAENGQTMVTIFHPPRCANVVPGSTKCCNRLYQCTIESYQQVRADVEHRMEYTFRPTQVWYREQLMEGRGFEHVEVSPWHATFNRFCLPTDME</sequence>
<dbReference type="SMART" id="SM00298">
    <property type="entry name" value="CHROMO"/>
    <property type="match status" value="1"/>
</dbReference>
<feature type="region of interest" description="Disordered" evidence="2">
    <location>
        <begin position="340"/>
        <end position="406"/>
    </location>
</feature>
<dbReference type="Pfam" id="PF00385">
    <property type="entry name" value="Chromo"/>
    <property type="match status" value="1"/>
</dbReference>
<dbReference type="InterPro" id="IPR023780">
    <property type="entry name" value="Chromo_domain"/>
</dbReference>
<dbReference type="InterPro" id="IPR016197">
    <property type="entry name" value="Chromo-like_dom_sf"/>
</dbReference>
<accession>A0A9P9IAC8</accession>
<feature type="compositionally biased region" description="Polar residues" evidence="2">
    <location>
        <begin position="153"/>
        <end position="175"/>
    </location>
</feature>
<dbReference type="CDD" id="cd18966">
    <property type="entry name" value="chromodomain"/>
    <property type="match status" value="1"/>
</dbReference>
<evidence type="ECO:0000259" key="3">
    <source>
        <dbReference type="PROSITE" id="PS50013"/>
    </source>
</evidence>
<protein>
    <recommendedName>
        <fullName evidence="3">Chromo domain-containing protein</fullName>
    </recommendedName>
</protein>
<feature type="compositionally biased region" description="Polar residues" evidence="2">
    <location>
        <begin position="240"/>
        <end position="249"/>
    </location>
</feature>
<name>A0A9P9IAC8_9HYPO</name>
<dbReference type="InterPro" id="IPR000953">
    <property type="entry name" value="Chromo/chromo_shadow_dom"/>
</dbReference>
<evidence type="ECO:0000313" key="4">
    <source>
        <dbReference type="EMBL" id="KAH7112340.1"/>
    </source>
</evidence>
<feature type="region of interest" description="Disordered" evidence="2">
    <location>
        <begin position="305"/>
        <end position="324"/>
    </location>
</feature>
<dbReference type="EMBL" id="JAGMUU010000051">
    <property type="protein sequence ID" value="KAH7112340.1"/>
    <property type="molecule type" value="Genomic_DNA"/>
</dbReference>
<reference evidence="4" key="1">
    <citation type="journal article" date="2021" name="Nat. Commun.">
        <title>Genetic determinants of endophytism in the Arabidopsis root mycobiome.</title>
        <authorList>
            <person name="Mesny F."/>
            <person name="Miyauchi S."/>
            <person name="Thiergart T."/>
            <person name="Pickel B."/>
            <person name="Atanasova L."/>
            <person name="Karlsson M."/>
            <person name="Huettel B."/>
            <person name="Barry K.W."/>
            <person name="Haridas S."/>
            <person name="Chen C."/>
            <person name="Bauer D."/>
            <person name="Andreopoulos W."/>
            <person name="Pangilinan J."/>
            <person name="LaButti K."/>
            <person name="Riley R."/>
            <person name="Lipzen A."/>
            <person name="Clum A."/>
            <person name="Drula E."/>
            <person name="Henrissat B."/>
            <person name="Kohler A."/>
            <person name="Grigoriev I.V."/>
            <person name="Martin F.M."/>
            <person name="Hacquard S."/>
        </authorList>
    </citation>
    <scope>NUCLEOTIDE SEQUENCE</scope>
    <source>
        <strain evidence="4">MPI-CAGE-AT-0021</strain>
    </source>
</reference>
<feature type="region of interest" description="Disordered" evidence="2">
    <location>
        <begin position="1"/>
        <end position="25"/>
    </location>
</feature>
<gene>
    <name evidence="4" type="ORF">B0J13DRAFT_461389</name>
</gene>
<evidence type="ECO:0000256" key="2">
    <source>
        <dbReference type="SAM" id="MobiDB-lite"/>
    </source>
</evidence>
<feature type="compositionally biased region" description="Low complexity" evidence="2">
    <location>
        <begin position="254"/>
        <end position="267"/>
    </location>
</feature>
<feature type="region of interest" description="Disordered" evidence="2">
    <location>
        <begin position="226"/>
        <end position="288"/>
    </location>
</feature>